<dbReference type="PROSITE" id="PS51257">
    <property type="entry name" value="PROKAR_LIPOPROTEIN"/>
    <property type="match status" value="1"/>
</dbReference>
<sequence>MKQKIIIVLVLLSFVSCTSKQSRKNAEREFNSEYSGDNLNHLAFPIGGIGAGMVCLEGTGKISHVSVRNQPNIFNNPFIMAAIAIKGLENGAKVLEGPVTKSKIFGNRGSGNGWGHYGLPRFDNVTFATRFPFATIKFNDDDIPMDISLRGWSPFIPIDEDNSSLPVGGLEYTFKNTGNKEIEANFSFHSRNFMAIDGTNAKKTISGINNGFLLSQSCLPDQPALKGDFAIFTDNNDAIVDLCWFRGGWFDSRTMLWDDIQSFTFKEDTTTVNSPGASIYVPFKLKPGEKKTIKVMMAWYVPHSEIREGLPAVDEKTVANTISQNCDPSTGCCTDMSEIYYEPWYAGRFKDISGLTRYWKMNYDELRYKSELFTNSFYKSNLPPEVIEAIAANLTILKSPTVLRVKNGKLWAWEGCHDAAGCCYGSCTHVWNYAQAIPHLFPKLERSLRETEFEIAQDDKGHQVFRSPLPIETPSHDFYAAADGQLGGIMKAYREWRISGDTKWMKSLYPRIKQSLDYCIATWDPKRKGLIEEPHHNTYDIEFWGPDGMCTSFYLGALRAIIEMGNAVNENISEYESLFNKGKEYLEAELYDGEYFIQEIKWKELEAKDPVMKAQIGINMNYSSEAIELLEKEGPKYQYGTGCLSDGILGCWIGSVCGLGNFVDNEKVLSHLNAVYNYNFKTDLSDHVNPQRPGYAVGKEGGLLICSWPKGGKLSLPFVYSSEVWTGIEYQVASHLMMMGEVEKGLEIVQEVRKRYDGRTRNPFNEYECGHWYARAMASYGLLQGLTGVRYDAVDRTLFIDSKIGDFVSFLSTETGFGNVSLINGEPEVDVVYGDIDIDKVIVSGVEKPVLD</sequence>
<dbReference type="SUPFAM" id="SSF48208">
    <property type="entry name" value="Six-hairpin glycosidases"/>
    <property type="match status" value="1"/>
</dbReference>
<dbReference type="InterPro" id="IPR008928">
    <property type="entry name" value="6-hairpin_glycosidase_sf"/>
</dbReference>
<dbReference type="PANTHER" id="PTHR12654">
    <property type="entry name" value="BILE ACID BETA-GLUCOSIDASE-RELATED"/>
    <property type="match status" value="1"/>
</dbReference>
<evidence type="ECO:0000259" key="2">
    <source>
        <dbReference type="Pfam" id="PF12215"/>
    </source>
</evidence>
<dbReference type="InterPro" id="IPR052566">
    <property type="entry name" value="Non-lysos_glucosylceramidase"/>
</dbReference>
<dbReference type="EMBL" id="CP046401">
    <property type="protein sequence ID" value="QGY47216.1"/>
    <property type="molecule type" value="Genomic_DNA"/>
</dbReference>
<dbReference type="InterPro" id="IPR024462">
    <property type="entry name" value="GH116_N"/>
</dbReference>
<keyword evidence="4" id="KW-1185">Reference proteome</keyword>
<dbReference type="InterPro" id="IPR006775">
    <property type="entry name" value="GH116_catalytic"/>
</dbReference>
<feature type="domain" description="Glycosyl-hydrolase family 116 N-terminal" evidence="2">
    <location>
        <begin position="43"/>
        <end position="365"/>
    </location>
</feature>
<reference evidence="3 4" key="1">
    <citation type="submission" date="2019-11" db="EMBL/GenBank/DDBJ databases">
        <authorList>
            <person name="Zheng R.K."/>
            <person name="Sun C.M."/>
        </authorList>
    </citation>
    <scope>NUCLEOTIDE SEQUENCE [LARGE SCALE GENOMIC DNA]</scope>
    <source>
        <strain evidence="3 4">WC007</strain>
    </source>
</reference>
<dbReference type="Gene3D" id="1.50.10.10">
    <property type="match status" value="1"/>
</dbReference>
<evidence type="ECO:0000313" key="3">
    <source>
        <dbReference type="EMBL" id="QGY47216.1"/>
    </source>
</evidence>
<evidence type="ECO:0000313" key="4">
    <source>
        <dbReference type="Proteomes" id="UP000428260"/>
    </source>
</evidence>
<dbReference type="AlphaFoldDB" id="A0A6I6JVR8"/>
<dbReference type="GO" id="GO:0005975">
    <property type="term" value="P:carbohydrate metabolic process"/>
    <property type="evidence" value="ECO:0007669"/>
    <property type="project" value="InterPro"/>
</dbReference>
<evidence type="ECO:0000259" key="1">
    <source>
        <dbReference type="Pfam" id="PF04685"/>
    </source>
</evidence>
<dbReference type="Proteomes" id="UP000428260">
    <property type="component" value="Chromosome"/>
</dbReference>
<dbReference type="Pfam" id="PF12215">
    <property type="entry name" value="Glyco_hydr_116N"/>
    <property type="match status" value="1"/>
</dbReference>
<dbReference type="PANTHER" id="PTHR12654:SF0">
    <property type="entry name" value="NON-LYSOSOMAL GLUCOSYLCERAMIDASE"/>
    <property type="match status" value="1"/>
</dbReference>
<gene>
    <name evidence="3" type="ORF">GM418_27195</name>
</gene>
<dbReference type="KEGG" id="mcos:GM418_27195"/>
<dbReference type="RefSeq" id="WP_158870867.1">
    <property type="nucleotide sequence ID" value="NZ_CP046401.1"/>
</dbReference>
<proteinExistence type="predicted"/>
<accession>A0A6I6JVR8</accession>
<dbReference type="InterPro" id="IPR012341">
    <property type="entry name" value="6hp_glycosidase-like_sf"/>
</dbReference>
<dbReference type="Pfam" id="PF04685">
    <property type="entry name" value="DUF608"/>
    <property type="match status" value="1"/>
</dbReference>
<feature type="domain" description="Glycosyl-hydrolase family 116 catalytic region" evidence="1">
    <location>
        <begin position="476"/>
        <end position="781"/>
    </location>
</feature>
<organism evidence="3 4">
    <name type="scientific">Maribellus comscasis</name>
    <dbReference type="NCBI Taxonomy" id="2681766"/>
    <lineage>
        <taxon>Bacteria</taxon>
        <taxon>Pseudomonadati</taxon>
        <taxon>Bacteroidota</taxon>
        <taxon>Bacteroidia</taxon>
        <taxon>Marinilabiliales</taxon>
        <taxon>Prolixibacteraceae</taxon>
        <taxon>Maribellus</taxon>
    </lineage>
</organism>
<protein>
    <recommendedName>
        <fullName evidence="5">Glycosyl-hydrolase family 116 catalytic region domain-containing protein</fullName>
    </recommendedName>
</protein>
<dbReference type="GO" id="GO:0004553">
    <property type="term" value="F:hydrolase activity, hydrolyzing O-glycosyl compounds"/>
    <property type="evidence" value="ECO:0007669"/>
    <property type="project" value="InterPro"/>
</dbReference>
<name>A0A6I6JVR8_9BACT</name>
<evidence type="ECO:0008006" key="5">
    <source>
        <dbReference type="Google" id="ProtNLM"/>
    </source>
</evidence>